<dbReference type="EMBL" id="RBKT01000001">
    <property type="protein sequence ID" value="RKR90710.1"/>
    <property type="molecule type" value="Genomic_DNA"/>
</dbReference>
<sequence length="282" mass="29396">MPNISLETGPDPDPASHALLMSYRDTAHEAVSAPSVGWIATAARHRTRRRTGVAAAFAVALAAAGGTLLAGQLGTLGPQPAPVPPPPSAPATTGIPSPTGAPVPTTPSVTPPTPSAPSSPARTSERPALDIREVNWQRATIRLPTDRAGSTCPTGRFTSRGEVTVVGARTIKVDDTALAHGDLDRDGRVEAVIHFHCEHTEGDSGDGSGQLLVVTERGGELVGLGYAGPVGENYGTVRVRDGILVATVMQRYSEQPVSQERGYRWNGTRFVQVSGPTAFPPR</sequence>
<comment type="caution">
    <text evidence="3">The sequence shown here is derived from an EMBL/GenBank/DDBJ whole genome shotgun (WGS) entry which is preliminary data.</text>
</comment>
<feature type="region of interest" description="Disordered" evidence="1">
    <location>
        <begin position="76"/>
        <end position="131"/>
    </location>
</feature>
<dbReference type="RefSeq" id="WP_170208678.1">
    <property type="nucleotide sequence ID" value="NZ_RBKT01000001.1"/>
</dbReference>
<gene>
    <name evidence="3" type="ORF">BDK92_5091</name>
</gene>
<evidence type="ECO:0000256" key="1">
    <source>
        <dbReference type="SAM" id="MobiDB-lite"/>
    </source>
</evidence>
<organism evidence="3 4">
    <name type="scientific">Micromonospora pisi</name>
    <dbReference type="NCBI Taxonomy" id="589240"/>
    <lineage>
        <taxon>Bacteria</taxon>
        <taxon>Bacillati</taxon>
        <taxon>Actinomycetota</taxon>
        <taxon>Actinomycetes</taxon>
        <taxon>Micromonosporales</taxon>
        <taxon>Micromonosporaceae</taxon>
        <taxon>Micromonospora</taxon>
    </lineage>
</organism>
<feature type="compositionally biased region" description="Pro residues" evidence="1">
    <location>
        <begin position="99"/>
        <end position="117"/>
    </location>
</feature>
<feature type="compositionally biased region" description="Pro residues" evidence="1">
    <location>
        <begin position="79"/>
        <end position="89"/>
    </location>
</feature>
<dbReference type="Proteomes" id="UP000277671">
    <property type="component" value="Unassembled WGS sequence"/>
</dbReference>
<keyword evidence="2" id="KW-1133">Transmembrane helix</keyword>
<name>A0A495JNS0_9ACTN</name>
<dbReference type="AlphaFoldDB" id="A0A495JNS0"/>
<protein>
    <submittedName>
        <fullName evidence="3">Uncharacterized protein</fullName>
    </submittedName>
</protein>
<accession>A0A495JNS0</accession>
<keyword evidence="2" id="KW-0472">Membrane</keyword>
<proteinExistence type="predicted"/>
<evidence type="ECO:0000256" key="2">
    <source>
        <dbReference type="SAM" id="Phobius"/>
    </source>
</evidence>
<keyword evidence="4" id="KW-1185">Reference proteome</keyword>
<reference evidence="3 4" key="1">
    <citation type="submission" date="2018-10" db="EMBL/GenBank/DDBJ databases">
        <title>Sequencing the genomes of 1000 actinobacteria strains.</title>
        <authorList>
            <person name="Klenk H.-P."/>
        </authorList>
    </citation>
    <scope>NUCLEOTIDE SEQUENCE [LARGE SCALE GENOMIC DNA]</scope>
    <source>
        <strain evidence="3 4">DSM 45175</strain>
    </source>
</reference>
<evidence type="ECO:0000313" key="3">
    <source>
        <dbReference type="EMBL" id="RKR90710.1"/>
    </source>
</evidence>
<evidence type="ECO:0000313" key="4">
    <source>
        <dbReference type="Proteomes" id="UP000277671"/>
    </source>
</evidence>
<feature type="transmembrane region" description="Helical" evidence="2">
    <location>
        <begin position="53"/>
        <end position="74"/>
    </location>
</feature>
<keyword evidence="2" id="KW-0812">Transmembrane</keyword>